<gene>
    <name evidence="1" type="ORF">D9O29_05515</name>
</gene>
<dbReference type="RefSeq" id="WP_147788688.1">
    <property type="nucleotide sequence ID" value="NZ_RCNL01000002.1"/>
</dbReference>
<protein>
    <submittedName>
        <fullName evidence="1">Uncharacterized protein</fullName>
    </submittedName>
</protein>
<comment type="caution">
    <text evidence="1">The sequence shown here is derived from an EMBL/GenBank/DDBJ whole genome shotgun (WGS) entry which is preliminary data.</text>
</comment>
<sequence length="88" mass="9885">MQNREAAEHVTDSMLALAKHVMASLNKIDAMSREGKVSRKEAALYRQSVLGGLDKMLTENLTGIFERYPELRPVCACSEPPQENKQHD</sequence>
<keyword evidence="2" id="KW-1185">Reference proteome</keyword>
<dbReference type="EMBL" id="RCNL01000002">
    <property type="protein sequence ID" value="TXL79733.1"/>
    <property type="molecule type" value="Genomic_DNA"/>
</dbReference>
<evidence type="ECO:0000313" key="1">
    <source>
        <dbReference type="EMBL" id="TXL79733.1"/>
    </source>
</evidence>
<reference evidence="1 2" key="1">
    <citation type="submission" date="2018-10" db="EMBL/GenBank/DDBJ databases">
        <title>Draft genome sequence of Pantoea vagans isolated from corpses of the sugarcane aphid Melanaphis sacchari Zehntner.</title>
        <authorList>
            <person name="Toledo E."/>
            <person name="Pena G."/>
            <person name="Lozano L."/>
        </authorList>
    </citation>
    <scope>NUCLEOTIDE SEQUENCE [LARGE SCALE GENOMIC DNA]</scope>
    <source>
        <strain evidence="1 2">ET-90</strain>
    </source>
</reference>
<dbReference type="Proteomes" id="UP000426772">
    <property type="component" value="Unassembled WGS sequence"/>
</dbReference>
<evidence type="ECO:0000313" key="2">
    <source>
        <dbReference type="Proteomes" id="UP000426772"/>
    </source>
</evidence>
<proteinExistence type="predicted"/>
<name>A0ABY3LI66_9GAMM</name>
<organism evidence="1 2">
    <name type="scientific">Pantoea vagans</name>
    <dbReference type="NCBI Taxonomy" id="470934"/>
    <lineage>
        <taxon>Bacteria</taxon>
        <taxon>Pseudomonadati</taxon>
        <taxon>Pseudomonadota</taxon>
        <taxon>Gammaproteobacteria</taxon>
        <taxon>Enterobacterales</taxon>
        <taxon>Erwiniaceae</taxon>
        <taxon>Pantoea</taxon>
    </lineage>
</organism>
<accession>A0ABY3LI66</accession>